<dbReference type="RefSeq" id="WP_016873048.1">
    <property type="nucleotide sequence ID" value="NZ_AJLN01000037.1"/>
</dbReference>
<comment type="caution">
    <text evidence="2">The sequence shown here is derived from an EMBL/GenBank/DDBJ whole genome shotgun (WGS) entry which is preliminary data.</text>
</comment>
<organism evidence="2 3">
    <name type="scientific">Chlorogloeopsis fritschii PCC 6912</name>
    <dbReference type="NCBI Taxonomy" id="211165"/>
    <lineage>
        <taxon>Bacteria</taxon>
        <taxon>Bacillati</taxon>
        <taxon>Cyanobacteriota</taxon>
        <taxon>Cyanophyceae</taxon>
        <taxon>Nostocales</taxon>
        <taxon>Chlorogloeopsidaceae</taxon>
        <taxon>Chlorogloeopsis</taxon>
    </lineage>
</organism>
<evidence type="ECO:0000256" key="1">
    <source>
        <dbReference type="SAM" id="MobiDB-lite"/>
    </source>
</evidence>
<protein>
    <submittedName>
        <fullName evidence="2">Uncharacterized protein</fullName>
    </submittedName>
</protein>
<proteinExistence type="predicted"/>
<keyword evidence="3" id="KW-1185">Reference proteome</keyword>
<dbReference type="OrthoDB" id="470174at2"/>
<evidence type="ECO:0000313" key="3">
    <source>
        <dbReference type="Proteomes" id="UP000268857"/>
    </source>
</evidence>
<feature type="region of interest" description="Disordered" evidence="1">
    <location>
        <begin position="30"/>
        <end position="49"/>
    </location>
</feature>
<dbReference type="Proteomes" id="UP000268857">
    <property type="component" value="Unassembled WGS sequence"/>
</dbReference>
<dbReference type="AlphaFoldDB" id="A0A3S0YEW1"/>
<accession>A0A3S0YEW1</accession>
<evidence type="ECO:0000313" key="2">
    <source>
        <dbReference type="EMBL" id="RUR83142.1"/>
    </source>
</evidence>
<reference evidence="2 3" key="1">
    <citation type="journal article" date="2019" name="Genome Biol. Evol.">
        <title>Day and night: Metabolic profiles and evolutionary relationships of six axenic non-marine cyanobacteria.</title>
        <authorList>
            <person name="Will S.E."/>
            <person name="Henke P."/>
            <person name="Boedeker C."/>
            <person name="Huang S."/>
            <person name="Brinkmann H."/>
            <person name="Rohde M."/>
            <person name="Jarek M."/>
            <person name="Friedl T."/>
            <person name="Seufert S."/>
            <person name="Schumacher M."/>
            <person name="Overmann J."/>
            <person name="Neumann-Schaal M."/>
            <person name="Petersen J."/>
        </authorList>
    </citation>
    <scope>NUCLEOTIDE SEQUENCE [LARGE SCALE GENOMIC DNA]</scope>
    <source>
        <strain evidence="2 3">PCC 6912</strain>
    </source>
</reference>
<dbReference type="EMBL" id="RSCJ01000008">
    <property type="protein sequence ID" value="RUR83142.1"/>
    <property type="molecule type" value="Genomic_DNA"/>
</dbReference>
<sequence length="241" mass="26757">MLRLYHVLLGGALLLLLPLGIKVVSPRLSKTNGMPQQPQTSSLTPKSNQGNIWKNILDQTTSPTGWQVAACDGNAPLMCVSANGRRLGTVEMRVYPLDKQQNFQNQLRKAGIEPDKNVDYQNPQYQIQVSTALNAWVNDYYTFLAKERQGSYGNRIGFSTHPPQKVQVGKLQGLSYGFTGLKVQGGVQEHHLGYVAFDGKNLYVIKTAFNPSLKTGKFDKLENLAIFEPYLHAIAANLRLP</sequence>
<gene>
    <name evidence="2" type="ORF">PCC6912_25160</name>
</gene>
<name>A0A3S0YEW1_CHLFR</name>